<evidence type="ECO:0000313" key="12">
    <source>
        <dbReference type="Proteomes" id="UP001445076"/>
    </source>
</evidence>
<dbReference type="PANTHER" id="PTHR10780:SF18">
    <property type="entry name" value="LD43650P"/>
    <property type="match status" value="1"/>
</dbReference>
<dbReference type="InterPro" id="IPR023395">
    <property type="entry name" value="MCP_dom_sf"/>
</dbReference>
<evidence type="ECO:0000256" key="1">
    <source>
        <dbReference type="ARBA" id="ARBA00004374"/>
    </source>
</evidence>
<feature type="non-terminal residue" evidence="11">
    <location>
        <position position="1"/>
    </location>
</feature>
<gene>
    <name evidence="11" type="ORF">OTU49_004257</name>
</gene>
<dbReference type="Gene3D" id="1.50.40.10">
    <property type="entry name" value="Mitochondrial carrier domain"/>
    <property type="match status" value="1"/>
</dbReference>
<dbReference type="GO" id="GO:0005741">
    <property type="term" value="C:mitochondrial outer membrane"/>
    <property type="evidence" value="ECO:0007669"/>
    <property type="project" value="UniProtKB-SubCell"/>
</dbReference>
<accession>A0AAW0XE70</accession>
<evidence type="ECO:0000256" key="6">
    <source>
        <dbReference type="ARBA" id="ARBA00022989"/>
    </source>
</evidence>
<proteinExistence type="inferred from homology"/>
<dbReference type="AlphaFoldDB" id="A0AAW0XE70"/>
<evidence type="ECO:0000256" key="7">
    <source>
        <dbReference type="ARBA" id="ARBA00023128"/>
    </source>
</evidence>
<organism evidence="11 12">
    <name type="scientific">Cherax quadricarinatus</name>
    <name type="common">Australian red claw crayfish</name>
    <dbReference type="NCBI Taxonomy" id="27406"/>
    <lineage>
        <taxon>Eukaryota</taxon>
        <taxon>Metazoa</taxon>
        <taxon>Ecdysozoa</taxon>
        <taxon>Arthropoda</taxon>
        <taxon>Crustacea</taxon>
        <taxon>Multicrustacea</taxon>
        <taxon>Malacostraca</taxon>
        <taxon>Eumalacostraca</taxon>
        <taxon>Eucarida</taxon>
        <taxon>Decapoda</taxon>
        <taxon>Pleocyemata</taxon>
        <taxon>Astacidea</taxon>
        <taxon>Parastacoidea</taxon>
        <taxon>Parastacidae</taxon>
        <taxon>Cherax</taxon>
    </lineage>
</organism>
<name>A0AAW0XE70_CHEQU</name>
<dbReference type="Proteomes" id="UP001445076">
    <property type="component" value="Unassembled WGS sequence"/>
</dbReference>
<dbReference type="EMBL" id="JARKIK010000041">
    <property type="protein sequence ID" value="KAK8737817.1"/>
    <property type="molecule type" value="Genomic_DNA"/>
</dbReference>
<keyword evidence="7" id="KW-0496">Mitochondrion</keyword>
<keyword evidence="4" id="KW-0677">Repeat</keyword>
<evidence type="ECO:0000256" key="3">
    <source>
        <dbReference type="ARBA" id="ARBA00022692"/>
    </source>
</evidence>
<evidence type="ECO:0000256" key="9">
    <source>
        <dbReference type="PROSITE-ProRule" id="PRU00282"/>
    </source>
</evidence>
<sequence length="318" mass="35508">CWRIMAAQAKKDELTWMHVIVRVFLNSTTHPIEYAKVLIQLGHEPLEPYKSRTIFGREAFYYPSVFSYISYIKKRDGFTGCYRGLTPKLAANIVSGVAFQRVTESIKFKELDGDINVEELTVKERTQRFLQNTTRESAGRAAAILASQPFHVIAVRCMAEFVGEDGQYTGVFTAVGIIYREQGIKGFFCGLIPRLLCDLAALWLGKTLAHVINNYLVEDKDLKQYVSASMNFLASAMTYPLQVVSNCMAVSGSGLVAGSPPNMPIFNGWLDCYRHLRQVRGLKRGSSMLWRAYTGPTIMLDGSLSIPSSNMFAAPLLS</sequence>
<keyword evidence="12" id="KW-1185">Reference proteome</keyword>
<evidence type="ECO:0000313" key="11">
    <source>
        <dbReference type="EMBL" id="KAK8737817.1"/>
    </source>
</evidence>
<evidence type="ECO:0000256" key="5">
    <source>
        <dbReference type="ARBA" id="ARBA00022787"/>
    </source>
</evidence>
<dbReference type="PANTHER" id="PTHR10780">
    <property type="entry name" value="MITOCHONDRIAL CARRIER HOMOLOG"/>
    <property type="match status" value="1"/>
</dbReference>
<keyword evidence="6" id="KW-1133">Transmembrane helix</keyword>
<dbReference type="PROSITE" id="PS50920">
    <property type="entry name" value="SOLCAR"/>
    <property type="match status" value="2"/>
</dbReference>
<evidence type="ECO:0000256" key="4">
    <source>
        <dbReference type="ARBA" id="ARBA00022737"/>
    </source>
</evidence>
<keyword evidence="10" id="KW-0813">Transport</keyword>
<feature type="repeat" description="Solcar" evidence="9">
    <location>
        <begin position="127"/>
        <end position="215"/>
    </location>
</feature>
<comment type="caution">
    <text evidence="11">The sequence shown here is derived from an EMBL/GenBank/DDBJ whole genome shotgun (WGS) entry which is preliminary data.</text>
</comment>
<protein>
    <submittedName>
        <fullName evidence="11">Uncharacterized protein</fullName>
    </submittedName>
</protein>
<evidence type="ECO:0000256" key="8">
    <source>
        <dbReference type="ARBA" id="ARBA00023136"/>
    </source>
</evidence>
<reference evidence="11 12" key="1">
    <citation type="journal article" date="2024" name="BMC Genomics">
        <title>Genome assembly of redclaw crayfish (Cherax quadricarinatus) provides insights into its immune adaptation and hypoxia tolerance.</title>
        <authorList>
            <person name="Liu Z."/>
            <person name="Zheng J."/>
            <person name="Li H."/>
            <person name="Fang K."/>
            <person name="Wang S."/>
            <person name="He J."/>
            <person name="Zhou D."/>
            <person name="Weng S."/>
            <person name="Chi M."/>
            <person name="Gu Z."/>
            <person name="He J."/>
            <person name="Li F."/>
            <person name="Wang M."/>
        </authorList>
    </citation>
    <scope>NUCLEOTIDE SEQUENCE [LARGE SCALE GENOMIC DNA]</scope>
    <source>
        <strain evidence="11">ZL_2023a</strain>
    </source>
</reference>
<dbReference type="Pfam" id="PF00153">
    <property type="entry name" value="Mito_carr"/>
    <property type="match status" value="2"/>
</dbReference>
<comment type="subcellular location">
    <subcellularLocation>
        <location evidence="1">Mitochondrion outer membrane</location>
        <topology evidence="1">Multi-pass membrane protein</topology>
    </subcellularLocation>
</comment>
<evidence type="ECO:0000256" key="10">
    <source>
        <dbReference type="RuleBase" id="RU000488"/>
    </source>
</evidence>
<feature type="repeat" description="Solcar" evidence="9">
    <location>
        <begin position="10"/>
        <end position="109"/>
    </location>
</feature>
<evidence type="ECO:0000256" key="2">
    <source>
        <dbReference type="ARBA" id="ARBA00006375"/>
    </source>
</evidence>
<comment type="similarity">
    <text evidence="2 10">Belongs to the mitochondrial carrier (TC 2.A.29) family.</text>
</comment>
<dbReference type="SUPFAM" id="SSF103506">
    <property type="entry name" value="Mitochondrial carrier"/>
    <property type="match status" value="1"/>
</dbReference>
<dbReference type="InterPro" id="IPR018108">
    <property type="entry name" value="MCP_transmembrane"/>
</dbReference>
<keyword evidence="3 9" id="KW-0812">Transmembrane</keyword>
<keyword evidence="8 9" id="KW-0472">Membrane</keyword>
<keyword evidence="5" id="KW-1000">Mitochondrion outer membrane</keyword>